<sequence>MKGYVKISRGILQWEWYKDVNTCKLFLHMLLIANWNDERSQGVEVPRGSFISSYQNLATETGLSLQNVRTAVKHLKSTHDLTVKQHGKNSVFTVNNYSLYSASNTVTNTQLTGIQHGTNMELTHIKENNSNFAL</sequence>
<name>A0A9X5CBA2_9FIRM</name>
<dbReference type="OrthoDB" id="7365718at2"/>
<dbReference type="Proteomes" id="UP000474104">
    <property type="component" value="Unassembled WGS sequence"/>
</dbReference>
<protein>
    <submittedName>
        <fullName evidence="1">Uncharacterized protein</fullName>
    </submittedName>
</protein>
<proteinExistence type="predicted"/>
<reference evidence="1 2" key="1">
    <citation type="submission" date="2019-07" db="EMBL/GenBank/DDBJ databases">
        <title>Draft genome sequences of 15 bacterial species constituting the stable defined intestinal microbiota of the GM15 gnotobiotic mouse model.</title>
        <authorList>
            <person name="Elie C."/>
            <person name="Mathieu A."/>
            <person name="Saliou A."/>
            <person name="Darnaud M."/>
            <person name="Leulier F."/>
            <person name="Tamellini A."/>
        </authorList>
    </citation>
    <scope>NUCLEOTIDE SEQUENCE [LARGE SCALE GENOMIC DNA]</scope>
    <source>
        <strain evidence="2">ASF 502</strain>
    </source>
</reference>
<dbReference type="EMBL" id="VIRB01000134">
    <property type="protein sequence ID" value="NDO71221.1"/>
    <property type="molecule type" value="Genomic_DNA"/>
</dbReference>
<accession>A0A9X5CBA2</accession>
<evidence type="ECO:0000313" key="1">
    <source>
        <dbReference type="EMBL" id="NDO71221.1"/>
    </source>
</evidence>
<dbReference type="AlphaFoldDB" id="A0A9X5CBA2"/>
<comment type="caution">
    <text evidence="1">The sequence shown here is derived from an EMBL/GenBank/DDBJ whole genome shotgun (WGS) entry which is preliminary data.</text>
</comment>
<gene>
    <name evidence="1" type="ORF">FMM80_22230</name>
</gene>
<evidence type="ECO:0000313" key="2">
    <source>
        <dbReference type="Proteomes" id="UP000474104"/>
    </source>
</evidence>
<dbReference type="RefSeq" id="WP_049946608.1">
    <property type="nucleotide sequence ID" value="NZ_VIRB01000134.1"/>
</dbReference>
<organism evidence="1 2">
    <name type="scientific">Schaedlerella arabinosiphila</name>
    <dbReference type="NCBI Taxonomy" id="2044587"/>
    <lineage>
        <taxon>Bacteria</taxon>
        <taxon>Bacillati</taxon>
        <taxon>Bacillota</taxon>
        <taxon>Clostridia</taxon>
        <taxon>Lachnospirales</taxon>
        <taxon>Lachnospiraceae</taxon>
        <taxon>Schaedlerella</taxon>
    </lineage>
</organism>